<dbReference type="NCBIfam" id="NF006086">
    <property type="entry name" value="PRK08235.1"/>
    <property type="match status" value="1"/>
</dbReference>
<reference evidence="10" key="1">
    <citation type="submission" date="2017-11" db="EMBL/GenBank/DDBJ databases">
        <title>Three new genomes from thermophilic consortium.</title>
        <authorList>
            <person name="Quaggio R."/>
            <person name="Amgarten D."/>
            <person name="Setubal J.C."/>
        </authorList>
    </citation>
    <scope>NUCLEOTIDE SEQUENCE</scope>
    <source>
        <strain evidence="10">ZCTH01-B2</strain>
    </source>
</reference>
<feature type="active site" description="Proton acceptor" evidence="6">
    <location>
        <position position="381"/>
    </location>
</feature>
<feature type="domain" description="Thiolase N-terminal" evidence="8">
    <location>
        <begin position="6"/>
        <end position="265"/>
    </location>
</feature>
<name>A0A953I728_SYMTR</name>
<evidence type="ECO:0000256" key="7">
    <source>
        <dbReference type="RuleBase" id="RU003557"/>
    </source>
</evidence>
<dbReference type="InterPro" id="IPR020613">
    <property type="entry name" value="Thiolase_CS"/>
</dbReference>
<dbReference type="NCBIfam" id="TIGR01930">
    <property type="entry name" value="AcCoA-C-Actrans"/>
    <property type="match status" value="1"/>
</dbReference>
<dbReference type="InterPro" id="IPR002155">
    <property type="entry name" value="Thiolase"/>
</dbReference>
<dbReference type="PANTHER" id="PTHR18919">
    <property type="entry name" value="ACETYL-COA C-ACYLTRANSFERASE"/>
    <property type="match status" value="1"/>
</dbReference>
<dbReference type="Proteomes" id="UP000732377">
    <property type="component" value="Unassembled WGS sequence"/>
</dbReference>
<gene>
    <name evidence="10" type="ORF">CWE10_02930</name>
</gene>
<dbReference type="CDD" id="cd00751">
    <property type="entry name" value="thiolase"/>
    <property type="match status" value="1"/>
</dbReference>
<dbReference type="OMA" id="REHGLDH"/>
<protein>
    <recommendedName>
        <fullName evidence="2">acetyl-CoA C-acetyltransferase</fullName>
        <ecNumber evidence="2">2.3.1.9</ecNumber>
    </recommendedName>
    <alternativeName>
        <fullName evidence="5">Acetoacetyl-CoA thiolase</fullName>
    </alternativeName>
</protein>
<dbReference type="PANTHER" id="PTHR18919:SF107">
    <property type="entry name" value="ACETYL-COA ACETYLTRANSFERASE, CYTOSOLIC"/>
    <property type="match status" value="1"/>
</dbReference>
<evidence type="ECO:0000259" key="8">
    <source>
        <dbReference type="Pfam" id="PF00108"/>
    </source>
</evidence>
<feature type="active site" description="Proton acceptor" evidence="6">
    <location>
        <position position="351"/>
    </location>
</feature>
<dbReference type="InterPro" id="IPR016039">
    <property type="entry name" value="Thiolase-like"/>
</dbReference>
<comment type="similarity">
    <text evidence="1 7">Belongs to the thiolase-like superfamily. Thiolase family.</text>
</comment>
<organism evidence="10 11">
    <name type="scientific">Symbiobacterium thermophilum</name>
    <dbReference type="NCBI Taxonomy" id="2734"/>
    <lineage>
        <taxon>Bacteria</taxon>
        <taxon>Bacillati</taxon>
        <taxon>Bacillota</taxon>
        <taxon>Clostridia</taxon>
        <taxon>Eubacteriales</taxon>
        <taxon>Symbiobacteriaceae</taxon>
        <taxon>Symbiobacterium</taxon>
    </lineage>
</organism>
<evidence type="ECO:0000256" key="6">
    <source>
        <dbReference type="PIRSR" id="PIRSR000429-1"/>
    </source>
</evidence>
<dbReference type="AlphaFoldDB" id="A0A953I728"/>
<evidence type="ECO:0000313" key="11">
    <source>
        <dbReference type="Proteomes" id="UP000732377"/>
    </source>
</evidence>
<evidence type="ECO:0000256" key="1">
    <source>
        <dbReference type="ARBA" id="ARBA00010982"/>
    </source>
</evidence>
<dbReference type="PIRSF" id="PIRSF000429">
    <property type="entry name" value="Ac-CoA_Ac_transf"/>
    <property type="match status" value="1"/>
</dbReference>
<dbReference type="GO" id="GO:0003985">
    <property type="term" value="F:acetyl-CoA C-acetyltransferase activity"/>
    <property type="evidence" value="ECO:0007669"/>
    <property type="project" value="UniProtKB-EC"/>
</dbReference>
<dbReference type="EMBL" id="PIUK01000014">
    <property type="protein sequence ID" value="MBY6275159.1"/>
    <property type="molecule type" value="Genomic_DNA"/>
</dbReference>
<proteinExistence type="inferred from homology"/>
<dbReference type="Pfam" id="PF00108">
    <property type="entry name" value="Thiolase_N"/>
    <property type="match status" value="1"/>
</dbReference>
<dbReference type="InterPro" id="IPR020615">
    <property type="entry name" value="Thiolase_acyl_enz_int_AS"/>
</dbReference>
<dbReference type="PROSITE" id="PS00098">
    <property type="entry name" value="THIOLASE_1"/>
    <property type="match status" value="1"/>
</dbReference>
<feature type="domain" description="Thiolase C-terminal" evidence="9">
    <location>
        <begin position="273"/>
        <end position="393"/>
    </location>
</feature>
<keyword evidence="3 7" id="KW-0808">Transferase</keyword>
<dbReference type="SUPFAM" id="SSF53901">
    <property type="entry name" value="Thiolase-like"/>
    <property type="match status" value="2"/>
</dbReference>
<dbReference type="EC" id="2.3.1.9" evidence="2"/>
<dbReference type="Pfam" id="PF02803">
    <property type="entry name" value="Thiolase_C"/>
    <property type="match status" value="1"/>
</dbReference>
<evidence type="ECO:0000256" key="2">
    <source>
        <dbReference type="ARBA" id="ARBA00012705"/>
    </source>
</evidence>
<comment type="caution">
    <text evidence="10">The sequence shown here is derived from an EMBL/GenBank/DDBJ whole genome shotgun (WGS) entry which is preliminary data.</text>
</comment>
<dbReference type="PROSITE" id="PS00737">
    <property type="entry name" value="THIOLASE_2"/>
    <property type="match status" value="1"/>
</dbReference>
<dbReference type="PROSITE" id="PS00099">
    <property type="entry name" value="THIOLASE_3"/>
    <property type="match status" value="1"/>
</dbReference>
<evidence type="ECO:0000259" key="9">
    <source>
        <dbReference type="Pfam" id="PF02803"/>
    </source>
</evidence>
<dbReference type="Gene3D" id="3.40.47.10">
    <property type="match status" value="2"/>
</dbReference>
<feature type="active site" description="Acyl-thioester intermediate" evidence="6">
    <location>
        <position position="91"/>
    </location>
</feature>
<dbReference type="InterPro" id="IPR020616">
    <property type="entry name" value="Thiolase_N"/>
</dbReference>
<dbReference type="InterPro" id="IPR020617">
    <property type="entry name" value="Thiolase_C"/>
</dbReference>
<dbReference type="RefSeq" id="WP_011197030.1">
    <property type="nucleotide sequence ID" value="NZ_PIUK01000014.1"/>
</dbReference>
<sequence>MGREAVIVSAARTPFGAFQGALKDLSATDLGAVAIREALRRVELLERPEEIDQVLMGQVVQAGAGQIPARQAAHKAGLPFGVVSATVNKVCASSLWAVNLADTLIRAGDADVVVAGGMESMSNAPYLLQGARRGYRMGHGQLIDGVIHDGLWCAFGDVHMGTYGGRGAREYGVAREELDAWAYRSHVRAAAAWDRGFFAEEVTRVVVPQKKGETVVLEDEPIRRDTSPEKLAALRPAFEPDGPITAGNAPGLSDGASALVIMSREKATALGLEVLATIVAQGQYSDEPHLLHEVPARAGQAALRRAGLTAKDLHLVEINEAFASVTLISTRLLGVDPEIVNVNGGAIALGHPIGASGGRILMHLVYELRRRGGGFGLAAICSGGGQGEATLVRVD</sequence>
<accession>A0A953I728</accession>
<dbReference type="InterPro" id="IPR020610">
    <property type="entry name" value="Thiolase_AS"/>
</dbReference>
<evidence type="ECO:0000256" key="4">
    <source>
        <dbReference type="ARBA" id="ARBA00023315"/>
    </source>
</evidence>
<evidence type="ECO:0000256" key="3">
    <source>
        <dbReference type="ARBA" id="ARBA00022679"/>
    </source>
</evidence>
<evidence type="ECO:0000256" key="5">
    <source>
        <dbReference type="ARBA" id="ARBA00030755"/>
    </source>
</evidence>
<keyword evidence="4 7" id="KW-0012">Acyltransferase</keyword>
<evidence type="ECO:0000313" key="10">
    <source>
        <dbReference type="EMBL" id="MBY6275159.1"/>
    </source>
</evidence>